<protein>
    <submittedName>
        <fullName evidence="1">Uncharacterized protein</fullName>
    </submittedName>
</protein>
<dbReference type="Proteomes" id="UP001141806">
    <property type="component" value="Unassembled WGS sequence"/>
</dbReference>
<gene>
    <name evidence="1" type="ORF">NE237_025149</name>
</gene>
<keyword evidence="2" id="KW-1185">Reference proteome</keyword>
<sequence length="224" mass="23929">MQPNSPRAAGVGLAVHPNVLERRRNPGLGIGGGEPQETIWILQQSSAFKSQRRVHFKILLLLRFYFCLGMETYGGWGIVEGECSGGRGITDGGAVDNGFLSWQVEFSARSADWTVNGVSSREGAESRSETGGLLSAMVFVAVISSVIAGSLQKDEDQMMASTPVVLETEWIKKKHLSGRSMFALIHAISHLGAERGRLNQASLTAMESALGNGFAGGGYRTGSL</sequence>
<evidence type="ECO:0000313" key="1">
    <source>
        <dbReference type="EMBL" id="KAJ4958038.1"/>
    </source>
</evidence>
<name>A0A9Q0K1H0_9MAGN</name>
<comment type="caution">
    <text evidence="1">The sequence shown here is derived from an EMBL/GenBank/DDBJ whole genome shotgun (WGS) entry which is preliminary data.</text>
</comment>
<reference evidence="1" key="1">
    <citation type="journal article" date="2023" name="Plant J.">
        <title>The genome of the king protea, Protea cynaroides.</title>
        <authorList>
            <person name="Chang J."/>
            <person name="Duong T.A."/>
            <person name="Schoeman C."/>
            <person name="Ma X."/>
            <person name="Roodt D."/>
            <person name="Barker N."/>
            <person name="Li Z."/>
            <person name="Van de Peer Y."/>
            <person name="Mizrachi E."/>
        </authorList>
    </citation>
    <scope>NUCLEOTIDE SEQUENCE</scope>
    <source>
        <tissue evidence="1">Young leaves</tissue>
    </source>
</reference>
<organism evidence="1 2">
    <name type="scientific">Protea cynaroides</name>
    <dbReference type="NCBI Taxonomy" id="273540"/>
    <lineage>
        <taxon>Eukaryota</taxon>
        <taxon>Viridiplantae</taxon>
        <taxon>Streptophyta</taxon>
        <taxon>Embryophyta</taxon>
        <taxon>Tracheophyta</taxon>
        <taxon>Spermatophyta</taxon>
        <taxon>Magnoliopsida</taxon>
        <taxon>Proteales</taxon>
        <taxon>Proteaceae</taxon>
        <taxon>Protea</taxon>
    </lineage>
</organism>
<dbReference type="EMBL" id="JAMYWD010000010">
    <property type="protein sequence ID" value="KAJ4958038.1"/>
    <property type="molecule type" value="Genomic_DNA"/>
</dbReference>
<dbReference type="AlphaFoldDB" id="A0A9Q0K1H0"/>
<proteinExistence type="predicted"/>
<evidence type="ECO:0000313" key="2">
    <source>
        <dbReference type="Proteomes" id="UP001141806"/>
    </source>
</evidence>
<accession>A0A9Q0K1H0</accession>